<dbReference type="Gene3D" id="1.25.40.10">
    <property type="entry name" value="Tetratricopeptide repeat domain"/>
    <property type="match status" value="2"/>
</dbReference>
<dbReference type="RefSeq" id="WP_103919997.1">
    <property type="nucleotide sequence ID" value="NZ_FMSV02000440.1"/>
</dbReference>
<accession>A0A1H6F7S3</accession>
<protein>
    <recommendedName>
        <fullName evidence="3">Tetratricopeptide repeat protein</fullName>
    </recommendedName>
</protein>
<keyword evidence="2" id="KW-1185">Reference proteome</keyword>
<gene>
    <name evidence="1" type="ORF">MBHS_02025</name>
</gene>
<dbReference type="SUPFAM" id="SSF48452">
    <property type="entry name" value="TPR-like"/>
    <property type="match status" value="2"/>
</dbReference>
<dbReference type="EMBL" id="FMSV02000440">
    <property type="protein sequence ID" value="SEH06170.1"/>
    <property type="molecule type" value="Genomic_DNA"/>
</dbReference>
<evidence type="ECO:0000313" key="1">
    <source>
        <dbReference type="EMBL" id="SEH06170.1"/>
    </source>
</evidence>
<reference evidence="1 2" key="1">
    <citation type="submission" date="2016-10" db="EMBL/GenBank/DDBJ databases">
        <authorList>
            <person name="de Groot N.N."/>
        </authorList>
    </citation>
    <scope>NUCLEOTIDE SEQUENCE [LARGE SCALE GENOMIC DNA]</scope>
    <source>
        <strain evidence="1">MBHS1</strain>
    </source>
</reference>
<name>A0A1H6F7S3_9GAMM</name>
<sequence length="778" mass="87580">MSRKKKHAHHKVVAISPEHLEKKARQQLQSGAYKDAINNYKRLLKINQQPDYLDALGEAYWLAAESQAAKGLYKEAVNLWESRAHSCQQHSHLPRYIIWLLAAGAYIKAIRIFNAPPVELNREEQTHLTAMIGAHLLAADQQNIVAMLDADSPLAKDYPIAKAALKAYCQGDENTLASSLKAIGSRSPYRDFRPVLNALLSLDAGPQEIEQRLSRLKPDSPYLALGRMLPLLQQEGALFIESYQKLGPAQQTFVATLQGWDKRQLRLLGDFRKIQLKGGDKALFDFIVANKRFFGEQESAYFCKALLPYLNKATGIFERHFGALSQAEKYRLEALSCEHRKDHYLAERSWRLYIDKLEMASPAEETDVDLKIALVLRHLNKDLPANDPGVLHNLETSLSLDPNDKASYLHLISAYKQSNYKKSYQSWVVAALQEYPEDIEILLEAVAAARTKNAHKKAAGFAKKILAIDPINAKAQNFLRSSHVAHARKQFKVGRLHLVHKELAAAEQWERNGQESGVLSINRALLALEENHKEQAKALLQTGISQSGGNLCAYLRLCTEALCVDVKPSALVSLMPEIKKISPNKTEVMLLVAVLQAYYEEGIGALLIDALAEISPILKKSLKQTLSETQWYNLAECFLTLEAYDLLEYCTRQALKQQDSKPLLVFYEISATLRGQQQHLTYNMHYRLVEAAEEAHDMNDLRTAARIEQIIKQHAGLPFADTGFDDDDNDFEEAENNVIEGIVNMIKSLSPSERKKILKDMPPEVKSLLMDAGVDIDF</sequence>
<evidence type="ECO:0000313" key="2">
    <source>
        <dbReference type="Proteomes" id="UP000236724"/>
    </source>
</evidence>
<dbReference type="Proteomes" id="UP000236724">
    <property type="component" value="Unassembled WGS sequence"/>
</dbReference>
<dbReference type="InterPro" id="IPR011990">
    <property type="entry name" value="TPR-like_helical_dom_sf"/>
</dbReference>
<organism evidence="1 2">
    <name type="scientific">Candidatus Venteria ishoeyi</name>
    <dbReference type="NCBI Taxonomy" id="1899563"/>
    <lineage>
        <taxon>Bacteria</taxon>
        <taxon>Pseudomonadati</taxon>
        <taxon>Pseudomonadota</taxon>
        <taxon>Gammaproteobacteria</taxon>
        <taxon>Thiotrichales</taxon>
        <taxon>Thiotrichaceae</taxon>
        <taxon>Venteria</taxon>
    </lineage>
</organism>
<evidence type="ECO:0008006" key="3">
    <source>
        <dbReference type="Google" id="ProtNLM"/>
    </source>
</evidence>
<dbReference type="OrthoDB" id="9151247at2"/>
<proteinExistence type="predicted"/>
<dbReference type="AlphaFoldDB" id="A0A1H6F7S3"/>